<sequence>MNVNQPQIQPVFKKKNRRRKLMRATMEEVFEVQITVEQLNKKNSLTKRKTKLFPSTDRYEPNMLYVSPKSNLKRDFQKRQQSNEDRGGSMVIQENPLLQSLSSIANSSSSFFTHFEQRKKPETQVTDANGNGPQVTYVNMHSMSEMNYQFIKYLEQNIYDTKTIELFKHLKTVSMVKKDNLFQAFRVSNKTGAERLIYQGQTKTKLKLIKKYCCSRPVEIEVVEKKIFFIHSKIDVLECNIRLEYQKEKRSMIKKLLFSRKSRTYRISLDNLNSNSKIGYIEVKGRQFTILSNHKRPLYELEVNIAGNITIRFSKSQTNADQILQKRSEDEINITFPNYLSWQEKVLIFSCITQILMRLY</sequence>
<dbReference type="InParanoid" id="A0A077ZV80"/>
<proteinExistence type="predicted"/>
<gene>
    <name evidence="1" type="primary">Contig11813.g12629</name>
    <name evidence="1" type="ORF">STYLEM_1270</name>
</gene>
<keyword evidence="2" id="KW-1185">Reference proteome</keyword>
<dbReference type="Proteomes" id="UP000039865">
    <property type="component" value="Unassembled WGS sequence"/>
</dbReference>
<organism evidence="1 2">
    <name type="scientific">Stylonychia lemnae</name>
    <name type="common">Ciliate</name>
    <dbReference type="NCBI Taxonomy" id="5949"/>
    <lineage>
        <taxon>Eukaryota</taxon>
        <taxon>Sar</taxon>
        <taxon>Alveolata</taxon>
        <taxon>Ciliophora</taxon>
        <taxon>Intramacronucleata</taxon>
        <taxon>Spirotrichea</taxon>
        <taxon>Stichotrichia</taxon>
        <taxon>Sporadotrichida</taxon>
        <taxon>Oxytrichidae</taxon>
        <taxon>Stylonychinae</taxon>
        <taxon>Stylonychia</taxon>
    </lineage>
</organism>
<name>A0A077ZV80_STYLE</name>
<evidence type="ECO:0000313" key="1">
    <source>
        <dbReference type="EMBL" id="CDW72311.1"/>
    </source>
</evidence>
<dbReference type="AlphaFoldDB" id="A0A077ZV80"/>
<reference evidence="1 2" key="1">
    <citation type="submission" date="2014-06" db="EMBL/GenBank/DDBJ databases">
        <authorList>
            <person name="Swart Estienne"/>
        </authorList>
    </citation>
    <scope>NUCLEOTIDE SEQUENCE [LARGE SCALE GENOMIC DNA]</scope>
    <source>
        <strain evidence="1 2">130c</strain>
    </source>
</reference>
<evidence type="ECO:0000313" key="2">
    <source>
        <dbReference type="Proteomes" id="UP000039865"/>
    </source>
</evidence>
<accession>A0A077ZV80</accession>
<protein>
    <submittedName>
        <fullName evidence="1">Uncharacterized protein</fullName>
    </submittedName>
</protein>
<dbReference type="EMBL" id="CCKQ01001206">
    <property type="protein sequence ID" value="CDW72311.1"/>
    <property type="molecule type" value="Genomic_DNA"/>
</dbReference>